<keyword evidence="3 4" id="KW-0349">Heme</keyword>
<keyword evidence="3 4" id="KW-0408">Iron</keyword>
<keyword evidence="3 4" id="KW-0479">Metal-binding</keyword>
<dbReference type="InterPro" id="IPR001128">
    <property type="entry name" value="Cyt_P450"/>
</dbReference>
<dbReference type="GO" id="GO:0004497">
    <property type="term" value="F:monooxygenase activity"/>
    <property type="evidence" value="ECO:0007669"/>
    <property type="project" value="UniProtKB-KW"/>
</dbReference>
<dbReference type="SUPFAM" id="SSF48264">
    <property type="entry name" value="Cytochrome P450"/>
    <property type="match status" value="1"/>
</dbReference>
<dbReference type="PRINTS" id="PR00463">
    <property type="entry name" value="EP450I"/>
</dbReference>
<dbReference type="InterPro" id="IPR002401">
    <property type="entry name" value="Cyt_P450_E_grp-I"/>
</dbReference>
<dbReference type="GO" id="GO:0016705">
    <property type="term" value="F:oxidoreductase activity, acting on paired donors, with incorporation or reduction of molecular oxygen"/>
    <property type="evidence" value="ECO:0007669"/>
    <property type="project" value="InterPro"/>
</dbReference>
<dbReference type="PROSITE" id="PS00086">
    <property type="entry name" value="CYTOCHROME_P450"/>
    <property type="match status" value="1"/>
</dbReference>
<feature type="binding site" description="axial binding residue" evidence="3">
    <location>
        <position position="400"/>
    </location>
    <ligand>
        <name>heme</name>
        <dbReference type="ChEBI" id="CHEBI:30413"/>
    </ligand>
    <ligandPart>
        <name>Fe</name>
        <dbReference type="ChEBI" id="CHEBI:18248"/>
    </ligandPart>
</feature>
<dbReference type="Proteomes" id="UP000655868">
    <property type="component" value="Unassembled WGS sequence"/>
</dbReference>
<sequence length="449" mass="50805">MSTRLHTATKQSYSATTQLAVPTVKWWSLPRLLVDYARYGDDVVDKLFDRYGDIFRVDVPIGFEILDGVRSVVLFRDPNLVKPLFTASAEVVDPTLANHVLELLYGDRSLFLVDGPDHQRIRKLVLPRLRGNELQKWGDGLDSSVRTDVATWAGAGPVHVQERMLDVTLESILQITLGITEEQMPIWKPPMHAMLRTAMSNEYIVRYATRRLGGLKTWTKLHAEIAACESLIYTEIARRRNAREVEQPDLLDLMMRLEGPPLSDRELRDQLFTILLAGHETTASTVTWAVDYLLQNPQQLAIATAEARTDSDDYSYIEAVLHETLRMHAPAPVFGRVTRTTYQLGNYAIAPNSLVLPFIHGIHRDATLYPDPNVFRPERFVDTKPGTFTLIPFGGGTHRCVGDRLALFQAKLMLRTILRDVELTFHSNKKTTTNLLPTNNIQVLARRAS</sequence>
<keyword evidence="4" id="KW-0503">Monooxygenase</keyword>
<keyword evidence="6" id="KW-1185">Reference proteome</keyword>
<name>A0A934NPL2_9NOCA</name>
<evidence type="ECO:0000313" key="5">
    <source>
        <dbReference type="EMBL" id="MBJ8339086.1"/>
    </source>
</evidence>
<comment type="cofactor">
    <cofactor evidence="1 3">
        <name>heme</name>
        <dbReference type="ChEBI" id="CHEBI:30413"/>
    </cofactor>
</comment>
<comment type="similarity">
    <text evidence="2 4">Belongs to the cytochrome P450 family.</text>
</comment>
<dbReference type="EMBL" id="JAEMNV010000003">
    <property type="protein sequence ID" value="MBJ8339086.1"/>
    <property type="molecule type" value="Genomic_DNA"/>
</dbReference>
<organism evidence="5 6">
    <name type="scientific">Antrihabitans stalagmiti</name>
    <dbReference type="NCBI Taxonomy" id="2799499"/>
    <lineage>
        <taxon>Bacteria</taxon>
        <taxon>Bacillati</taxon>
        <taxon>Actinomycetota</taxon>
        <taxon>Actinomycetes</taxon>
        <taxon>Mycobacteriales</taxon>
        <taxon>Nocardiaceae</taxon>
        <taxon>Antrihabitans</taxon>
    </lineage>
</organism>
<evidence type="ECO:0000256" key="4">
    <source>
        <dbReference type="RuleBase" id="RU000461"/>
    </source>
</evidence>
<dbReference type="AlphaFoldDB" id="A0A934NPL2"/>
<evidence type="ECO:0000256" key="1">
    <source>
        <dbReference type="ARBA" id="ARBA00001971"/>
    </source>
</evidence>
<dbReference type="PANTHER" id="PTHR24305:SF166">
    <property type="entry name" value="CYTOCHROME P450 12A4, MITOCHONDRIAL-RELATED"/>
    <property type="match status" value="1"/>
</dbReference>
<evidence type="ECO:0000256" key="3">
    <source>
        <dbReference type="PIRSR" id="PIRSR602401-1"/>
    </source>
</evidence>
<dbReference type="InterPro" id="IPR017972">
    <property type="entry name" value="Cyt_P450_CS"/>
</dbReference>
<keyword evidence="4" id="KW-0560">Oxidoreductase</keyword>
<dbReference type="InterPro" id="IPR050121">
    <property type="entry name" value="Cytochrome_P450_monoxygenase"/>
</dbReference>
<evidence type="ECO:0000256" key="2">
    <source>
        <dbReference type="ARBA" id="ARBA00010617"/>
    </source>
</evidence>
<dbReference type="GO" id="GO:0020037">
    <property type="term" value="F:heme binding"/>
    <property type="evidence" value="ECO:0007669"/>
    <property type="project" value="InterPro"/>
</dbReference>
<dbReference type="Pfam" id="PF00067">
    <property type="entry name" value="p450"/>
    <property type="match status" value="1"/>
</dbReference>
<dbReference type="RefSeq" id="WP_199703803.1">
    <property type="nucleotide sequence ID" value="NZ_JAEMNV010000003.1"/>
</dbReference>
<comment type="caution">
    <text evidence="5">The sequence shown here is derived from an EMBL/GenBank/DDBJ whole genome shotgun (WGS) entry which is preliminary data.</text>
</comment>
<protein>
    <submittedName>
        <fullName evidence="5">Cytochrome P450</fullName>
    </submittedName>
</protein>
<dbReference type="InterPro" id="IPR036396">
    <property type="entry name" value="Cyt_P450_sf"/>
</dbReference>
<dbReference type="PANTHER" id="PTHR24305">
    <property type="entry name" value="CYTOCHROME P450"/>
    <property type="match status" value="1"/>
</dbReference>
<accession>A0A934NPL2</accession>
<dbReference type="Gene3D" id="1.10.630.10">
    <property type="entry name" value="Cytochrome P450"/>
    <property type="match status" value="1"/>
</dbReference>
<dbReference type="PRINTS" id="PR00385">
    <property type="entry name" value="P450"/>
</dbReference>
<reference evidence="5" key="1">
    <citation type="submission" date="2020-12" db="EMBL/GenBank/DDBJ databases">
        <title>Antrihabitans popcorni sp. nov. and Antrihabitans auranticaus sp. nov., isolated from a larva cave.</title>
        <authorList>
            <person name="Lee S.D."/>
            <person name="Kim I.S."/>
        </authorList>
    </citation>
    <scope>NUCLEOTIDE SEQUENCE</scope>
    <source>
        <strain evidence="5">YC3-6</strain>
    </source>
</reference>
<gene>
    <name evidence="5" type="ORF">JGU71_09330</name>
</gene>
<evidence type="ECO:0000313" key="6">
    <source>
        <dbReference type="Proteomes" id="UP000655868"/>
    </source>
</evidence>
<dbReference type="GO" id="GO:0005506">
    <property type="term" value="F:iron ion binding"/>
    <property type="evidence" value="ECO:0007669"/>
    <property type="project" value="InterPro"/>
</dbReference>
<proteinExistence type="inferred from homology"/>